<protein>
    <submittedName>
        <fullName evidence="1">Uncharacterized protein</fullName>
    </submittedName>
</protein>
<organism evidence="1 2">
    <name type="scientific">Consotaella salsifontis</name>
    <dbReference type="NCBI Taxonomy" id="1365950"/>
    <lineage>
        <taxon>Bacteria</taxon>
        <taxon>Pseudomonadati</taxon>
        <taxon>Pseudomonadota</taxon>
        <taxon>Alphaproteobacteria</taxon>
        <taxon>Hyphomicrobiales</taxon>
        <taxon>Aurantimonadaceae</taxon>
        <taxon>Consotaella</taxon>
    </lineage>
</organism>
<gene>
    <name evidence="1" type="ORF">SAMN05428963_103388</name>
</gene>
<dbReference type="Proteomes" id="UP000190135">
    <property type="component" value="Unassembled WGS sequence"/>
</dbReference>
<sequence length="89" mass="10183">MKSLALIVEDEPASVDCLMENIRNVVLIHEEMMKKLFADGAPLPLMMGELLEDVGNTYLRYADEISQRYREETDYTLKSCRKPASAFSH</sequence>
<keyword evidence="2" id="KW-1185">Reference proteome</keyword>
<dbReference type="RefSeq" id="WP_078707490.1">
    <property type="nucleotide sequence ID" value="NZ_FUXL01000003.1"/>
</dbReference>
<proteinExistence type="predicted"/>
<dbReference type="AlphaFoldDB" id="A0A1T4P8S6"/>
<dbReference type="OrthoDB" id="10002611at2"/>
<dbReference type="EMBL" id="FUXL01000003">
    <property type="protein sequence ID" value="SJZ87727.1"/>
    <property type="molecule type" value="Genomic_DNA"/>
</dbReference>
<name>A0A1T4P8S6_9HYPH</name>
<evidence type="ECO:0000313" key="1">
    <source>
        <dbReference type="EMBL" id="SJZ87727.1"/>
    </source>
</evidence>
<accession>A0A1T4P8S6</accession>
<dbReference type="STRING" id="1365950.SAMN05428963_103388"/>
<reference evidence="1 2" key="1">
    <citation type="submission" date="2017-02" db="EMBL/GenBank/DDBJ databases">
        <authorList>
            <person name="Peterson S.W."/>
        </authorList>
    </citation>
    <scope>NUCLEOTIDE SEQUENCE [LARGE SCALE GENOMIC DNA]</scope>
    <source>
        <strain evidence="1 2">USBA 369</strain>
    </source>
</reference>
<evidence type="ECO:0000313" key="2">
    <source>
        <dbReference type="Proteomes" id="UP000190135"/>
    </source>
</evidence>